<evidence type="ECO:0000313" key="6">
    <source>
        <dbReference type="Proteomes" id="UP000199086"/>
    </source>
</evidence>
<dbReference type="InterPro" id="IPR029044">
    <property type="entry name" value="Nucleotide-diphossugar_trans"/>
</dbReference>
<dbReference type="CDD" id="cd06442">
    <property type="entry name" value="DPM1_like"/>
    <property type="match status" value="1"/>
</dbReference>
<evidence type="ECO:0000256" key="3">
    <source>
        <dbReference type="ARBA" id="ARBA00022679"/>
    </source>
</evidence>
<dbReference type="GO" id="GO:0016020">
    <property type="term" value="C:membrane"/>
    <property type="evidence" value="ECO:0007669"/>
    <property type="project" value="GOC"/>
</dbReference>
<evidence type="ECO:0000256" key="1">
    <source>
        <dbReference type="ARBA" id="ARBA00006739"/>
    </source>
</evidence>
<accession>A0A1G6GM19</accession>
<evidence type="ECO:0000313" key="5">
    <source>
        <dbReference type="EMBL" id="SDB82974.1"/>
    </source>
</evidence>
<keyword evidence="6" id="KW-1185">Reference proteome</keyword>
<dbReference type="InterPro" id="IPR001173">
    <property type="entry name" value="Glyco_trans_2-like"/>
</dbReference>
<organism evidence="5 6">
    <name type="scientific">Raineyella antarctica</name>
    <dbReference type="NCBI Taxonomy" id="1577474"/>
    <lineage>
        <taxon>Bacteria</taxon>
        <taxon>Bacillati</taxon>
        <taxon>Actinomycetota</taxon>
        <taxon>Actinomycetes</taxon>
        <taxon>Propionibacteriales</taxon>
        <taxon>Propionibacteriaceae</taxon>
        <taxon>Raineyella</taxon>
    </lineage>
</organism>
<sequence>MTDPMTEATTRPEAARPLVDHEETRILVCIPTYNEALNLEGIVGRLRTAVPSAEVLVVDDNSPDGTGQIADRMATADANVHVLHRVGKEGLAAAYVAAFRWGLERGYDVLVEMDADGSHRPEELPRLLAALDRADMVKGSRWVPGGSVVNWPKSREYLSRAGNLYTRLMLGVPVKDITGGFNVFRAQTLRDIGLDNIAAAGYFFQTDMTLHTIETGHRVAEVPITFEERQFGESKLDSSIFFESLARTTGRGLKRRGAQLRRVVGDRRRGGSSLNA</sequence>
<dbReference type="Pfam" id="PF00535">
    <property type="entry name" value="Glycos_transf_2"/>
    <property type="match status" value="1"/>
</dbReference>
<dbReference type="InterPro" id="IPR039528">
    <property type="entry name" value="DPM1-like"/>
</dbReference>
<comment type="similarity">
    <text evidence="1">Belongs to the glycosyltransferase 2 family.</text>
</comment>
<keyword evidence="3 5" id="KW-0808">Transferase</keyword>
<gene>
    <name evidence="5" type="ORF">GA0111570_10473</name>
</gene>
<evidence type="ECO:0000259" key="4">
    <source>
        <dbReference type="Pfam" id="PF00535"/>
    </source>
</evidence>
<dbReference type="PANTHER" id="PTHR43398:SF1">
    <property type="entry name" value="DOLICHOL-PHOSPHATE MANNOSYLTRANSFERASE SUBUNIT 1"/>
    <property type="match status" value="1"/>
</dbReference>
<dbReference type="GO" id="GO:0004582">
    <property type="term" value="F:dolichyl-phosphate beta-D-mannosyltransferase activity"/>
    <property type="evidence" value="ECO:0007669"/>
    <property type="project" value="InterPro"/>
</dbReference>
<dbReference type="SUPFAM" id="SSF53448">
    <property type="entry name" value="Nucleotide-diphospho-sugar transferases"/>
    <property type="match status" value="1"/>
</dbReference>
<dbReference type="STRING" id="1577474.GA0111570_10473"/>
<dbReference type="FunFam" id="3.90.550.10:FF:000122">
    <property type="entry name" value="Dolichol-phosphate mannosyltransferase subunit 1"/>
    <property type="match status" value="1"/>
</dbReference>
<dbReference type="OrthoDB" id="9810303at2"/>
<reference evidence="5 6" key="1">
    <citation type="submission" date="2016-06" db="EMBL/GenBank/DDBJ databases">
        <authorList>
            <person name="Olsen C.W."/>
            <person name="Carey S."/>
            <person name="Hinshaw L."/>
            <person name="Karasin A.I."/>
        </authorList>
    </citation>
    <scope>NUCLEOTIDE SEQUENCE [LARGE SCALE GENOMIC DNA]</scope>
    <source>
        <strain evidence="5 6">LZ-22</strain>
    </source>
</reference>
<dbReference type="PANTHER" id="PTHR43398">
    <property type="entry name" value="DOLICHOL-PHOSPHATE MANNOSYLTRANSFERASE SUBUNIT 1"/>
    <property type="match status" value="1"/>
</dbReference>
<dbReference type="Gene3D" id="3.90.550.10">
    <property type="entry name" value="Spore Coat Polysaccharide Biosynthesis Protein SpsA, Chain A"/>
    <property type="match status" value="1"/>
</dbReference>
<keyword evidence="2 5" id="KW-0328">Glycosyltransferase</keyword>
<feature type="domain" description="Glycosyltransferase 2-like" evidence="4">
    <location>
        <begin position="28"/>
        <end position="192"/>
    </location>
</feature>
<name>A0A1G6GM19_9ACTN</name>
<evidence type="ECO:0000256" key="2">
    <source>
        <dbReference type="ARBA" id="ARBA00022676"/>
    </source>
</evidence>
<dbReference type="EMBL" id="FMYF01000004">
    <property type="protein sequence ID" value="SDB82974.1"/>
    <property type="molecule type" value="Genomic_DNA"/>
</dbReference>
<dbReference type="Proteomes" id="UP000199086">
    <property type="component" value="Unassembled WGS sequence"/>
</dbReference>
<proteinExistence type="inferred from homology"/>
<dbReference type="AlphaFoldDB" id="A0A1G6GM19"/>
<protein>
    <submittedName>
        <fullName evidence="5">Dolichol-phosphate mannosyltransferase</fullName>
    </submittedName>
</protein>
<dbReference type="GO" id="GO:0009247">
    <property type="term" value="P:glycolipid biosynthetic process"/>
    <property type="evidence" value="ECO:0007669"/>
    <property type="project" value="TreeGrafter"/>
</dbReference>